<keyword evidence="2 7" id="KW-0479">Metal-binding</keyword>
<dbReference type="AlphaFoldDB" id="B1I319"/>
<dbReference type="PANTHER" id="PTHR36214">
    <property type="match status" value="1"/>
</dbReference>
<dbReference type="Gene3D" id="3.40.50.11600">
    <property type="match status" value="1"/>
</dbReference>
<dbReference type="GO" id="GO:0046356">
    <property type="term" value="P:acetyl-CoA catabolic process"/>
    <property type="evidence" value="ECO:0007669"/>
    <property type="project" value="InterPro"/>
</dbReference>
<keyword evidence="4 7" id="KW-0411">Iron-sulfur</keyword>
<feature type="domain" description="4Fe-4S" evidence="8">
    <location>
        <begin position="1"/>
        <end position="59"/>
    </location>
</feature>
<dbReference type="InterPro" id="IPR011005">
    <property type="entry name" value="Dihydropteroate_synth-like_sf"/>
</dbReference>
<dbReference type="NCBIfam" id="NF003195">
    <property type="entry name" value="PRK04165.1"/>
    <property type="match status" value="1"/>
</dbReference>
<dbReference type="Pfam" id="PF04060">
    <property type="entry name" value="FeS"/>
    <property type="match status" value="1"/>
</dbReference>
<dbReference type="OrthoDB" id="140437at2"/>
<dbReference type="HOGENOM" id="CLU_050002_0_0_9"/>
<reference evidence="9 10" key="2">
    <citation type="journal article" date="2008" name="Science">
        <title>Environmental genomics reveals a single-species ecosystem deep within Earth.</title>
        <authorList>
            <person name="Chivian D."/>
            <person name="Brodie E.L."/>
            <person name="Alm E.J."/>
            <person name="Culley D.E."/>
            <person name="Dehal P.S."/>
            <person name="Desantis T.Z."/>
            <person name="Gihring T.M."/>
            <person name="Lapidus A."/>
            <person name="Lin L.H."/>
            <person name="Lowry S.R."/>
            <person name="Moser D.P."/>
            <person name="Richardson P.M."/>
            <person name="Southam G."/>
            <person name="Wanger G."/>
            <person name="Pratt L.M."/>
            <person name="Andersen G.L."/>
            <person name="Hazen T.C."/>
            <person name="Brockman F.J."/>
            <person name="Arkin A.P."/>
            <person name="Onstott T.C."/>
        </authorList>
    </citation>
    <scope>NUCLEOTIDE SEQUENCE [LARGE SCALE GENOMIC DNA]</scope>
    <source>
        <strain evidence="9 10">MP104C</strain>
    </source>
</reference>
<dbReference type="PIRSF" id="PIRSF000376">
    <property type="entry name" value="AcCoA_decarb_gamma"/>
    <property type="match status" value="1"/>
</dbReference>
<gene>
    <name evidence="9" type="ordered locus">Daud_0872</name>
</gene>
<proteinExistence type="predicted"/>
<evidence type="ECO:0000256" key="6">
    <source>
        <dbReference type="PIRSR" id="PIRSR000376-1"/>
    </source>
</evidence>
<evidence type="ECO:0000313" key="9">
    <source>
        <dbReference type="EMBL" id="ACA59385.1"/>
    </source>
</evidence>
<reference evidence="10" key="1">
    <citation type="submission" date="2007-10" db="EMBL/GenBank/DDBJ databases">
        <title>Complete sequence of chromosome of Desulforudis audaxviator MP104C.</title>
        <authorList>
            <person name="Copeland A."/>
            <person name="Lucas S."/>
            <person name="Lapidus A."/>
            <person name="Barry K."/>
            <person name="Glavina del Rio T."/>
            <person name="Dalin E."/>
            <person name="Tice H."/>
            <person name="Bruce D."/>
            <person name="Pitluck S."/>
            <person name="Lowry S.R."/>
            <person name="Larimer F."/>
            <person name="Land M.L."/>
            <person name="Hauser L."/>
            <person name="Kyrpides N."/>
            <person name="Ivanova N.N."/>
            <person name="Richardson P."/>
        </authorList>
    </citation>
    <scope>NUCLEOTIDE SEQUENCE [LARGE SCALE GENOMIC DNA]</scope>
    <source>
        <strain evidence="10">MP104C</strain>
    </source>
</reference>
<protein>
    <submittedName>
        <fullName evidence="9">CO dehydrogenase/acetyl-CoA synthase delta subunit</fullName>
    </submittedName>
</protein>
<evidence type="ECO:0000256" key="1">
    <source>
        <dbReference type="ARBA" id="ARBA00022485"/>
    </source>
</evidence>
<dbReference type="PROSITE" id="PS51656">
    <property type="entry name" value="4FE4S"/>
    <property type="match status" value="1"/>
</dbReference>
<evidence type="ECO:0000259" key="8">
    <source>
        <dbReference type="PROSITE" id="PS51656"/>
    </source>
</evidence>
<keyword evidence="10" id="KW-1185">Reference proteome</keyword>
<dbReference type="SUPFAM" id="SSF51717">
    <property type="entry name" value="Dihydropteroate synthetase-like"/>
    <property type="match status" value="1"/>
</dbReference>
<dbReference type="KEGG" id="dau:Daud_0872"/>
<dbReference type="GO" id="GO:0005506">
    <property type="term" value="F:iron ion binding"/>
    <property type="evidence" value="ECO:0007669"/>
    <property type="project" value="InterPro"/>
</dbReference>
<dbReference type="Proteomes" id="UP000008544">
    <property type="component" value="Chromosome"/>
</dbReference>
<dbReference type="eggNOG" id="COG1456">
    <property type="taxonomic scope" value="Bacteria"/>
</dbReference>
<evidence type="ECO:0000256" key="2">
    <source>
        <dbReference type="ARBA" id="ARBA00022723"/>
    </source>
</evidence>
<dbReference type="GO" id="GO:0051539">
    <property type="term" value="F:4 iron, 4 sulfur cluster binding"/>
    <property type="evidence" value="ECO:0007669"/>
    <property type="project" value="UniProtKB-KW"/>
</dbReference>
<accession>B1I319</accession>
<keyword evidence="3 7" id="KW-0408">Iron</keyword>
<dbReference type="RefSeq" id="WP_012301971.1">
    <property type="nucleotide sequence ID" value="NC_010424.1"/>
</dbReference>
<evidence type="ECO:0000256" key="7">
    <source>
        <dbReference type="PIRSR" id="PIRSR000376-2"/>
    </source>
</evidence>
<sequence>MALTGLAIYKLLPKTNCKECGQATCLAFAMQIAAGKAGLDTCPHVSAEARETLSAASEPPVALVRIGAGENALEIGNETVLFRHDKRFVHPTGIGIIVPDTLDDGVLAEQIGRVNRLSFDRLGQIHGVDLLAVRHESGDPERYVRAVRAAAVHTPLNLVLLCAEPGTAERALEAVGERKPLLHAAHAENLEAMVALARRYDLALAVRGRNLEELAELSGRAVQAGHKQLVLDSGARDVGRVLADQTQIRRLAVNKRFRPFGFPTICLAAGENAVLDAAVYIGKYAAVVLLETADPADLLPLITWRLNVYTDPQKPIAIEAKVYEVGNPGPEDPVFLTTNFSLTYFCVRGDVEAARVPAYILPVDTDGTSVLTAWAAGKMTPEKIGTFLESSGITKRVQHRRLIIPGGLAVLSGKLREVTGWEVLVGPRESAAIPAFLREYWSR</sequence>
<feature type="binding site" evidence="6">
    <location>
        <position position="430"/>
    </location>
    <ligand>
        <name>5-methoxybenzimidazolylcob(I)amide</name>
        <dbReference type="ChEBI" id="CHEBI:157765"/>
    </ligand>
</feature>
<dbReference type="InterPro" id="IPR016218">
    <property type="entry name" value="AcylCoA_decarb/synth_gsu"/>
</dbReference>
<feature type="binding site" evidence="7">
    <location>
        <position position="17"/>
    </location>
    <ligand>
        <name>[4Fe-4S] cluster</name>
        <dbReference type="ChEBI" id="CHEBI:49883"/>
    </ligand>
</feature>
<evidence type="ECO:0000256" key="3">
    <source>
        <dbReference type="ARBA" id="ARBA00023004"/>
    </source>
</evidence>
<dbReference type="InterPro" id="IPR051069">
    <property type="entry name" value="ACDS_complex_subunit"/>
</dbReference>
<evidence type="ECO:0000313" key="10">
    <source>
        <dbReference type="Proteomes" id="UP000008544"/>
    </source>
</evidence>
<feature type="binding site" evidence="7">
    <location>
        <position position="25"/>
    </location>
    <ligand>
        <name>[4Fe-4S] cluster</name>
        <dbReference type="ChEBI" id="CHEBI:49883"/>
    </ligand>
</feature>
<dbReference type="EMBL" id="CP000860">
    <property type="protein sequence ID" value="ACA59385.1"/>
    <property type="molecule type" value="Genomic_DNA"/>
</dbReference>
<feature type="binding site" evidence="6">
    <location>
        <position position="337"/>
    </location>
    <ligand>
        <name>5-methoxybenzimidazolylcob(I)amide</name>
        <dbReference type="ChEBI" id="CHEBI:157765"/>
    </ligand>
</feature>
<name>B1I319_DESAP</name>
<feature type="binding site" evidence="7">
    <location>
        <position position="20"/>
    </location>
    <ligand>
        <name>[4Fe-4S] cluster</name>
        <dbReference type="ChEBI" id="CHEBI:49883"/>
    </ligand>
</feature>
<dbReference type="GO" id="GO:0008168">
    <property type="term" value="F:methyltransferase activity"/>
    <property type="evidence" value="ECO:0007669"/>
    <property type="project" value="InterPro"/>
</dbReference>
<feature type="binding site" evidence="6">
    <location>
        <begin position="367"/>
        <end position="370"/>
    </location>
    <ligand>
        <name>5-methoxybenzimidazolylcob(I)amide</name>
        <dbReference type="ChEBI" id="CHEBI:157765"/>
    </ligand>
</feature>
<dbReference type="InterPro" id="IPR016041">
    <property type="entry name" value="Ac-CoA_synth_d_su_TIM-brl"/>
</dbReference>
<evidence type="ECO:0000256" key="5">
    <source>
        <dbReference type="ARBA" id="ARBA00023285"/>
    </source>
</evidence>
<organism evidence="9 10">
    <name type="scientific">Desulforudis audaxviator (strain MP104C)</name>
    <dbReference type="NCBI Taxonomy" id="477974"/>
    <lineage>
        <taxon>Bacteria</taxon>
        <taxon>Bacillati</taxon>
        <taxon>Bacillota</taxon>
        <taxon>Clostridia</taxon>
        <taxon>Thermoanaerobacterales</taxon>
        <taxon>Candidatus Desulforudaceae</taxon>
        <taxon>Candidatus Desulforudis</taxon>
    </lineage>
</organism>
<dbReference type="PANTHER" id="PTHR36214:SF3">
    <property type="entry name" value="ACETYL-COA DECARBONYLASE_SYNTHASE COMPLEX SUBUNIT GAMMA"/>
    <property type="match status" value="1"/>
</dbReference>
<dbReference type="Pfam" id="PF03599">
    <property type="entry name" value="CdhD"/>
    <property type="match status" value="1"/>
</dbReference>
<dbReference type="InterPro" id="IPR007202">
    <property type="entry name" value="4Fe-4S_dom"/>
</dbReference>
<keyword evidence="5" id="KW-0170">Cobalt</keyword>
<feature type="binding site" evidence="6">
    <location>
        <position position="343"/>
    </location>
    <ligand>
        <name>5-methoxybenzimidazolylcob(I)amide</name>
        <dbReference type="ChEBI" id="CHEBI:157765"/>
    </ligand>
</feature>
<keyword evidence="1 7" id="KW-0004">4Fe-4S</keyword>
<dbReference type="Gene3D" id="3.20.20.20">
    <property type="entry name" value="Dihydropteroate synthase-like"/>
    <property type="match status" value="1"/>
</dbReference>
<evidence type="ECO:0000256" key="4">
    <source>
        <dbReference type="ARBA" id="ARBA00023014"/>
    </source>
</evidence>
<dbReference type="STRING" id="477974.Daud_0872"/>
<feature type="binding site" evidence="7">
    <location>
        <position position="42"/>
    </location>
    <ligand>
        <name>[4Fe-4S] cluster</name>
        <dbReference type="ChEBI" id="CHEBI:49883"/>
    </ligand>
</feature>